<reference evidence="3" key="3">
    <citation type="submission" date="2015-06" db="UniProtKB">
        <authorList>
            <consortium name="EnsemblProtists"/>
        </authorList>
    </citation>
    <scope>IDENTIFICATION</scope>
</reference>
<reference evidence="4" key="2">
    <citation type="submission" date="2012-11" db="EMBL/GenBank/DDBJ databases">
        <authorList>
            <person name="Kuo A."/>
            <person name="Curtis B.A."/>
            <person name="Tanifuji G."/>
            <person name="Burki F."/>
            <person name="Gruber A."/>
            <person name="Irimia M."/>
            <person name="Maruyama S."/>
            <person name="Arias M.C."/>
            <person name="Ball S.G."/>
            <person name="Gile G.H."/>
            <person name="Hirakawa Y."/>
            <person name="Hopkins J.F."/>
            <person name="Rensing S.A."/>
            <person name="Schmutz J."/>
            <person name="Symeonidi A."/>
            <person name="Elias M."/>
            <person name="Eveleigh R.J."/>
            <person name="Herman E.K."/>
            <person name="Klute M.J."/>
            <person name="Nakayama T."/>
            <person name="Obornik M."/>
            <person name="Reyes-Prieto A."/>
            <person name="Armbrust E.V."/>
            <person name="Aves S.J."/>
            <person name="Beiko R.G."/>
            <person name="Coutinho P."/>
            <person name="Dacks J.B."/>
            <person name="Durnford D.G."/>
            <person name="Fast N.M."/>
            <person name="Green B.R."/>
            <person name="Grisdale C."/>
            <person name="Hempe F."/>
            <person name="Henrissat B."/>
            <person name="Hoppner M.P."/>
            <person name="Ishida K.-I."/>
            <person name="Kim E."/>
            <person name="Koreny L."/>
            <person name="Kroth P.G."/>
            <person name="Liu Y."/>
            <person name="Malik S.-B."/>
            <person name="Maier U.G."/>
            <person name="McRose D."/>
            <person name="Mock T."/>
            <person name="Neilson J.A."/>
            <person name="Onodera N.T."/>
            <person name="Poole A.M."/>
            <person name="Pritham E.J."/>
            <person name="Richards T.A."/>
            <person name="Rocap G."/>
            <person name="Roy S.W."/>
            <person name="Sarai C."/>
            <person name="Schaack S."/>
            <person name="Shirato S."/>
            <person name="Slamovits C.H."/>
            <person name="Spencer D.F."/>
            <person name="Suzuki S."/>
            <person name="Worden A.Z."/>
            <person name="Zauner S."/>
            <person name="Barry K."/>
            <person name="Bell C."/>
            <person name="Bharti A.K."/>
            <person name="Crow J.A."/>
            <person name="Grimwood J."/>
            <person name="Kramer R."/>
            <person name="Lindquist E."/>
            <person name="Lucas S."/>
            <person name="Salamov A."/>
            <person name="McFadden G.I."/>
            <person name="Lane C.E."/>
            <person name="Keeling P.J."/>
            <person name="Gray M.W."/>
            <person name="Grigoriev I.V."/>
            <person name="Archibald J.M."/>
        </authorList>
    </citation>
    <scope>NUCLEOTIDE SEQUENCE</scope>
    <source>
        <strain evidence="4">CCMP2712</strain>
    </source>
</reference>
<feature type="compositionally biased region" description="Basic and acidic residues" evidence="1">
    <location>
        <begin position="28"/>
        <end position="72"/>
    </location>
</feature>
<accession>L1JK20</accession>
<dbReference type="Proteomes" id="UP000011087">
    <property type="component" value="Unassembled WGS sequence"/>
</dbReference>
<proteinExistence type="predicted"/>
<organism evidence="2">
    <name type="scientific">Guillardia theta (strain CCMP2712)</name>
    <name type="common">Cryptophyte</name>
    <dbReference type="NCBI Taxonomy" id="905079"/>
    <lineage>
        <taxon>Eukaryota</taxon>
        <taxon>Cryptophyceae</taxon>
        <taxon>Pyrenomonadales</taxon>
        <taxon>Geminigeraceae</taxon>
        <taxon>Guillardia</taxon>
    </lineage>
</organism>
<dbReference type="RefSeq" id="XP_005835838.1">
    <property type="nucleotide sequence ID" value="XM_005835781.1"/>
</dbReference>
<gene>
    <name evidence="2" type="ORF">GUITHDRAFT_105482</name>
</gene>
<dbReference type="KEGG" id="gtt:GUITHDRAFT_105482"/>
<evidence type="ECO:0000256" key="1">
    <source>
        <dbReference type="SAM" id="MobiDB-lite"/>
    </source>
</evidence>
<reference evidence="2 4" key="1">
    <citation type="journal article" date="2012" name="Nature">
        <title>Algal genomes reveal evolutionary mosaicism and the fate of nucleomorphs.</title>
        <authorList>
            <consortium name="DOE Joint Genome Institute"/>
            <person name="Curtis B.A."/>
            <person name="Tanifuji G."/>
            <person name="Burki F."/>
            <person name="Gruber A."/>
            <person name="Irimia M."/>
            <person name="Maruyama S."/>
            <person name="Arias M.C."/>
            <person name="Ball S.G."/>
            <person name="Gile G.H."/>
            <person name="Hirakawa Y."/>
            <person name="Hopkins J.F."/>
            <person name="Kuo A."/>
            <person name="Rensing S.A."/>
            <person name="Schmutz J."/>
            <person name="Symeonidi A."/>
            <person name="Elias M."/>
            <person name="Eveleigh R.J."/>
            <person name="Herman E.K."/>
            <person name="Klute M.J."/>
            <person name="Nakayama T."/>
            <person name="Obornik M."/>
            <person name="Reyes-Prieto A."/>
            <person name="Armbrust E.V."/>
            <person name="Aves S.J."/>
            <person name="Beiko R.G."/>
            <person name="Coutinho P."/>
            <person name="Dacks J.B."/>
            <person name="Durnford D.G."/>
            <person name="Fast N.M."/>
            <person name="Green B.R."/>
            <person name="Grisdale C.J."/>
            <person name="Hempel F."/>
            <person name="Henrissat B."/>
            <person name="Hoppner M.P."/>
            <person name="Ishida K."/>
            <person name="Kim E."/>
            <person name="Koreny L."/>
            <person name="Kroth P.G."/>
            <person name="Liu Y."/>
            <person name="Malik S.B."/>
            <person name="Maier U.G."/>
            <person name="McRose D."/>
            <person name="Mock T."/>
            <person name="Neilson J.A."/>
            <person name="Onodera N.T."/>
            <person name="Poole A.M."/>
            <person name="Pritham E.J."/>
            <person name="Richards T.A."/>
            <person name="Rocap G."/>
            <person name="Roy S.W."/>
            <person name="Sarai C."/>
            <person name="Schaack S."/>
            <person name="Shirato S."/>
            <person name="Slamovits C.H."/>
            <person name="Spencer D.F."/>
            <person name="Suzuki S."/>
            <person name="Worden A.Z."/>
            <person name="Zauner S."/>
            <person name="Barry K."/>
            <person name="Bell C."/>
            <person name="Bharti A.K."/>
            <person name="Crow J.A."/>
            <person name="Grimwood J."/>
            <person name="Kramer R."/>
            <person name="Lindquist E."/>
            <person name="Lucas S."/>
            <person name="Salamov A."/>
            <person name="McFadden G.I."/>
            <person name="Lane C.E."/>
            <person name="Keeling P.J."/>
            <person name="Gray M.W."/>
            <person name="Grigoriev I.V."/>
            <person name="Archibald J.M."/>
        </authorList>
    </citation>
    <scope>NUCLEOTIDE SEQUENCE</scope>
    <source>
        <strain evidence="2 4">CCMP2712</strain>
    </source>
</reference>
<keyword evidence="4" id="KW-1185">Reference proteome</keyword>
<dbReference type="GeneID" id="17305420"/>
<dbReference type="PaxDb" id="55529-EKX48858"/>
<evidence type="ECO:0000313" key="4">
    <source>
        <dbReference type="Proteomes" id="UP000011087"/>
    </source>
</evidence>
<dbReference type="EnsemblProtists" id="EKX48858">
    <property type="protein sequence ID" value="EKX48858"/>
    <property type="gene ID" value="GUITHDRAFT_105482"/>
</dbReference>
<dbReference type="OrthoDB" id="416367at2759"/>
<dbReference type="HOGENOM" id="CLU_812465_0_0_1"/>
<evidence type="ECO:0000313" key="2">
    <source>
        <dbReference type="EMBL" id="EKX48858.1"/>
    </source>
</evidence>
<feature type="region of interest" description="Disordered" evidence="1">
    <location>
        <begin position="1"/>
        <end position="78"/>
    </location>
</feature>
<sequence>MHRQGRRAASRYQRGRDMHEGEEDAETGDMRDAETGDMRDAGRGDMRDGERDDRRDGERDDRRDSGRGDLRGARVTSIGRQQRVESWWETMRKQGDEGKSAMRDWVWTNVGVPLQEKVSDAKIHIKAALRSAVLEVNKIVENTMATLVEGRTGNARREQRPPQRLEDVNIWEEFFGVMMTCVDLSLCEGWLIPEDVNEPFFQLGMPASAVAEIALRSPSSSCTEIGSATITPEDLMMEEFEDIRDLIEEVQKVKREIARVRPNEEEQEFIRRSAICAGGKEVPSAISSDRRRELNAVLACVQRVAIKLTQKSFYKEQAEAIMEQIALRDRLSHNGKVRVSLA</sequence>
<dbReference type="EMBL" id="JH992984">
    <property type="protein sequence ID" value="EKX48858.1"/>
    <property type="molecule type" value="Genomic_DNA"/>
</dbReference>
<dbReference type="AlphaFoldDB" id="L1JK20"/>
<protein>
    <submittedName>
        <fullName evidence="2 3">Uncharacterized protein</fullName>
    </submittedName>
</protein>
<name>L1JK20_GUITC</name>
<evidence type="ECO:0000313" key="3">
    <source>
        <dbReference type="EnsemblProtists" id="EKX48858"/>
    </source>
</evidence>